<organism evidence="1 2">
    <name type="scientific">Lithospermum erythrorhizon</name>
    <name type="common">Purple gromwell</name>
    <name type="synonym">Lithospermum officinale var. erythrorhizon</name>
    <dbReference type="NCBI Taxonomy" id="34254"/>
    <lineage>
        <taxon>Eukaryota</taxon>
        <taxon>Viridiplantae</taxon>
        <taxon>Streptophyta</taxon>
        <taxon>Embryophyta</taxon>
        <taxon>Tracheophyta</taxon>
        <taxon>Spermatophyta</taxon>
        <taxon>Magnoliopsida</taxon>
        <taxon>eudicotyledons</taxon>
        <taxon>Gunneridae</taxon>
        <taxon>Pentapetalae</taxon>
        <taxon>asterids</taxon>
        <taxon>lamiids</taxon>
        <taxon>Boraginales</taxon>
        <taxon>Boraginaceae</taxon>
        <taxon>Boraginoideae</taxon>
        <taxon>Lithospermeae</taxon>
        <taxon>Lithospermum</taxon>
    </lineage>
</organism>
<name>A0AAV3Q0T4_LITER</name>
<comment type="caution">
    <text evidence="1">The sequence shown here is derived from an EMBL/GenBank/DDBJ whole genome shotgun (WGS) entry which is preliminary data.</text>
</comment>
<dbReference type="Proteomes" id="UP001454036">
    <property type="component" value="Unassembled WGS sequence"/>
</dbReference>
<reference evidence="1 2" key="1">
    <citation type="submission" date="2024-01" db="EMBL/GenBank/DDBJ databases">
        <title>The complete chloroplast genome sequence of Lithospermum erythrorhizon: insights into the phylogenetic relationship among Boraginaceae species and the maternal lineages of purple gromwells.</title>
        <authorList>
            <person name="Okada T."/>
            <person name="Watanabe K."/>
        </authorList>
    </citation>
    <scope>NUCLEOTIDE SEQUENCE [LARGE SCALE GENOMIC DNA]</scope>
</reference>
<proteinExistence type="predicted"/>
<accession>A0AAV3Q0T4</accession>
<evidence type="ECO:0000313" key="1">
    <source>
        <dbReference type="EMBL" id="GAA0157110.1"/>
    </source>
</evidence>
<protein>
    <submittedName>
        <fullName evidence="1">Uncharacterized protein</fullName>
    </submittedName>
</protein>
<evidence type="ECO:0000313" key="2">
    <source>
        <dbReference type="Proteomes" id="UP001454036"/>
    </source>
</evidence>
<dbReference type="EMBL" id="BAABME010003030">
    <property type="protein sequence ID" value="GAA0157110.1"/>
    <property type="molecule type" value="Genomic_DNA"/>
</dbReference>
<gene>
    <name evidence="1" type="ORF">LIER_14446</name>
</gene>
<sequence>MASIPSSLEYTPFARHTVVGDPRWIALCGSLRGKPVSHLRDMAESSFDRLEADLGHDPDFTVIRHGLPRSGLTTDAADRRHLDRRSAPRAEREAFSLRVAFGFALVRTLEDRQQVLDHAVTVVDKALWGAPAVGLHY</sequence>
<keyword evidence="2" id="KW-1185">Reference proteome</keyword>
<dbReference type="AlphaFoldDB" id="A0AAV3Q0T4"/>